<accession>A0ABU6VQ71</accession>
<evidence type="ECO:0000313" key="3">
    <source>
        <dbReference type="Proteomes" id="UP001341840"/>
    </source>
</evidence>
<name>A0ABU6VQ71_9FABA</name>
<reference evidence="2 3" key="1">
    <citation type="journal article" date="2023" name="Plants (Basel)">
        <title>Bridging the Gap: Combining Genomics and Transcriptomics Approaches to Understand Stylosanthes scabra, an Orphan Legume from the Brazilian Caatinga.</title>
        <authorList>
            <person name="Ferreira-Neto J.R.C."/>
            <person name="da Silva M.D."/>
            <person name="Binneck E."/>
            <person name="de Melo N.F."/>
            <person name="da Silva R.H."/>
            <person name="de Melo A.L.T.M."/>
            <person name="Pandolfi V."/>
            <person name="Bustamante F.O."/>
            <person name="Brasileiro-Vidal A.C."/>
            <person name="Benko-Iseppon A.M."/>
        </authorList>
    </citation>
    <scope>NUCLEOTIDE SEQUENCE [LARGE SCALE GENOMIC DNA]</scope>
    <source>
        <tissue evidence="2">Leaves</tissue>
    </source>
</reference>
<sequence length="321" mass="35583">MANELIWSVILANPTDPVLVPDYSQERTSPRTFFHAPMFLISYGGFQNLAARLMALAFLRRLLRSRVLYCLEVQVGNHRKSPHSRRLTELKDRIRKKDTLTGNGFRLQQRYSRWPAARQRNQQRRRRLRNGLASHTLSRSGSSARQNPMAAAVKGLQRSSMFFIFQNSFSLSRAFPHRDSKEHGGSTATAAGSSTAMTTLATTIAFSPCTLVRQRRRLKLRLRASRKVTVLPPTAMVKPWLGEAATQSCSGGTTFFLSLSRLSLFDTLTTQFLSLLHHDGGATTSLSSAGAVVLPLFLSSVRVGVFGIGVLGFGLCGVRND</sequence>
<feature type="region of interest" description="Disordered" evidence="1">
    <location>
        <begin position="113"/>
        <end position="149"/>
    </location>
</feature>
<protein>
    <submittedName>
        <fullName evidence="2">Uncharacterized protein</fullName>
    </submittedName>
</protein>
<dbReference type="Proteomes" id="UP001341840">
    <property type="component" value="Unassembled WGS sequence"/>
</dbReference>
<evidence type="ECO:0000313" key="2">
    <source>
        <dbReference type="EMBL" id="MED6175184.1"/>
    </source>
</evidence>
<feature type="compositionally biased region" description="Polar residues" evidence="1">
    <location>
        <begin position="133"/>
        <end position="146"/>
    </location>
</feature>
<gene>
    <name evidence="2" type="ORF">PIB30_075966</name>
</gene>
<keyword evidence="3" id="KW-1185">Reference proteome</keyword>
<organism evidence="2 3">
    <name type="scientific">Stylosanthes scabra</name>
    <dbReference type="NCBI Taxonomy" id="79078"/>
    <lineage>
        <taxon>Eukaryota</taxon>
        <taxon>Viridiplantae</taxon>
        <taxon>Streptophyta</taxon>
        <taxon>Embryophyta</taxon>
        <taxon>Tracheophyta</taxon>
        <taxon>Spermatophyta</taxon>
        <taxon>Magnoliopsida</taxon>
        <taxon>eudicotyledons</taxon>
        <taxon>Gunneridae</taxon>
        <taxon>Pentapetalae</taxon>
        <taxon>rosids</taxon>
        <taxon>fabids</taxon>
        <taxon>Fabales</taxon>
        <taxon>Fabaceae</taxon>
        <taxon>Papilionoideae</taxon>
        <taxon>50 kb inversion clade</taxon>
        <taxon>dalbergioids sensu lato</taxon>
        <taxon>Dalbergieae</taxon>
        <taxon>Pterocarpus clade</taxon>
        <taxon>Stylosanthes</taxon>
    </lineage>
</organism>
<dbReference type="EMBL" id="JASCZI010152017">
    <property type="protein sequence ID" value="MED6175184.1"/>
    <property type="molecule type" value="Genomic_DNA"/>
</dbReference>
<comment type="caution">
    <text evidence="2">The sequence shown here is derived from an EMBL/GenBank/DDBJ whole genome shotgun (WGS) entry which is preliminary data.</text>
</comment>
<evidence type="ECO:0000256" key="1">
    <source>
        <dbReference type="SAM" id="MobiDB-lite"/>
    </source>
</evidence>
<proteinExistence type="predicted"/>